<dbReference type="Proteomes" id="UP000001798">
    <property type="component" value="Chromosome 5"/>
</dbReference>
<feature type="transmembrane region" description="Helical" evidence="6">
    <location>
        <begin position="45"/>
        <end position="64"/>
    </location>
</feature>
<feature type="transmembrane region" description="Helical" evidence="6">
    <location>
        <begin position="120"/>
        <end position="138"/>
    </location>
</feature>
<accession>A0A384JHE8</accession>
<dbReference type="InterPro" id="IPR007568">
    <property type="entry name" value="RTA1"/>
</dbReference>
<dbReference type="OrthoDB" id="3358017at2759"/>
<dbReference type="PANTHER" id="PTHR31465">
    <property type="entry name" value="PROTEIN RTA1-RELATED"/>
    <property type="match status" value="1"/>
</dbReference>
<proteinExistence type="predicted"/>
<evidence type="ECO:0000256" key="4">
    <source>
        <dbReference type="ARBA" id="ARBA00023136"/>
    </source>
</evidence>
<reference evidence="7 8" key="2">
    <citation type="journal article" date="2012" name="Eukaryot. Cell">
        <title>Genome update of Botrytis cinerea strains B05.10 and T4.</title>
        <authorList>
            <person name="Staats M."/>
            <person name="van Kan J.A."/>
        </authorList>
    </citation>
    <scope>NUCLEOTIDE SEQUENCE [LARGE SCALE GENOMIC DNA]</scope>
    <source>
        <strain evidence="7 8">B05.10</strain>
    </source>
</reference>
<name>A0A384JHE8_BOTFB</name>
<evidence type="ECO:0000313" key="8">
    <source>
        <dbReference type="Proteomes" id="UP000001798"/>
    </source>
</evidence>
<evidence type="ECO:0000256" key="5">
    <source>
        <dbReference type="SAM" id="MobiDB-lite"/>
    </source>
</evidence>
<feature type="transmembrane region" description="Helical" evidence="6">
    <location>
        <begin position="201"/>
        <end position="218"/>
    </location>
</feature>
<dbReference type="GO" id="GO:0016020">
    <property type="term" value="C:membrane"/>
    <property type="evidence" value="ECO:0007669"/>
    <property type="project" value="UniProtKB-SubCell"/>
</dbReference>
<dbReference type="KEGG" id="bfu:BCIN_05g02090"/>
<feature type="transmembrane region" description="Helical" evidence="6">
    <location>
        <begin position="158"/>
        <end position="180"/>
    </location>
</feature>
<protein>
    <recommendedName>
        <fullName evidence="9">Rta1 domain protein</fullName>
    </recommendedName>
</protein>
<dbReference type="EMBL" id="CP009809">
    <property type="protein sequence ID" value="ATZ49804.1"/>
    <property type="molecule type" value="Genomic_DNA"/>
</dbReference>
<evidence type="ECO:0000256" key="6">
    <source>
        <dbReference type="SAM" id="Phobius"/>
    </source>
</evidence>
<keyword evidence="2 6" id="KW-0812">Transmembrane</keyword>
<evidence type="ECO:0000256" key="3">
    <source>
        <dbReference type="ARBA" id="ARBA00022989"/>
    </source>
</evidence>
<comment type="subcellular location">
    <subcellularLocation>
        <location evidence="1">Membrane</location>
        <topology evidence="1">Multi-pass membrane protein</topology>
    </subcellularLocation>
</comment>
<sequence>MSANGEKYMLYHYNPSTAAACVFVVLFAVSAIVHTFQLVWKRTWYFIPFVIGGIFEFIGYIGRLMSSRQNYGDWTLGPYIMQSLLILIAPAFFAASIYMVLGRIIVLTDGEKHSFIRARWLTKIFVAGDVLSFLMQSSGGGLLATAKTASSQSMGENIITGGLVVQVVFFAFFIVTAGIFHFRITKAQGGTHASAVPWQQYLLILYIASTFIMIRSLFRIVEYVQGTDGALLSTETYIYVFDATLMFLVMVIFNVRHPSAIIQGKGQQYQTTPVSTGSREGYPMDDRSQSATKYQGRDYARESV</sequence>
<keyword evidence="8" id="KW-1185">Reference proteome</keyword>
<dbReference type="PANTHER" id="PTHR31465:SF35">
    <property type="entry name" value="RTA1 DOMAIN PROTEIN-RELATED"/>
    <property type="match status" value="1"/>
</dbReference>
<dbReference type="VEuPathDB" id="FungiDB:Bcin05g02090"/>
<feature type="transmembrane region" description="Helical" evidence="6">
    <location>
        <begin position="238"/>
        <end position="255"/>
    </location>
</feature>
<feature type="region of interest" description="Disordered" evidence="5">
    <location>
        <begin position="270"/>
        <end position="304"/>
    </location>
</feature>
<feature type="compositionally biased region" description="Basic and acidic residues" evidence="5">
    <location>
        <begin position="295"/>
        <end position="304"/>
    </location>
</feature>
<keyword evidence="4 6" id="KW-0472">Membrane</keyword>
<reference evidence="7 8" key="1">
    <citation type="journal article" date="2011" name="PLoS Genet.">
        <title>Genomic analysis of the necrotrophic fungal pathogens Sclerotinia sclerotiorum and Botrytis cinerea.</title>
        <authorList>
            <person name="Amselem J."/>
            <person name="Cuomo C.A."/>
            <person name="van Kan J.A."/>
            <person name="Viaud M."/>
            <person name="Benito E.P."/>
            <person name="Couloux A."/>
            <person name="Coutinho P.M."/>
            <person name="de Vries R.P."/>
            <person name="Dyer P.S."/>
            <person name="Fillinger S."/>
            <person name="Fournier E."/>
            <person name="Gout L."/>
            <person name="Hahn M."/>
            <person name="Kohn L."/>
            <person name="Lapalu N."/>
            <person name="Plummer K.M."/>
            <person name="Pradier J.M."/>
            <person name="Quevillon E."/>
            <person name="Sharon A."/>
            <person name="Simon A."/>
            <person name="ten Have A."/>
            <person name="Tudzynski B."/>
            <person name="Tudzynski P."/>
            <person name="Wincker P."/>
            <person name="Andrew M."/>
            <person name="Anthouard V."/>
            <person name="Beever R.E."/>
            <person name="Beffa R."/>
            <person name="Benoit I."/>
            <person name="Bouzid O."/>
            <person name="Brault B."/>
            <person name="Chen Z."/>
            <person name="Choquer M."/>
            <person name="Collemare J."/>
            <person name="Cotton P."/>
            <person name="Danchin E.G."/>
            <person name="Da Silva C."/>
            <person name="Gautier A."/>
            <person name="Giraud C."/>
            <person name="Giraud T."/>
            <person name="Gonzalez C."/>
            <person name="Grossetete S."/>
            <person name="Guldener U."/>
            <person name="Henrissat B."/>
            <person name="Howlett B.J."/>
            <person name="Kodira C."/>
            <person name="Kretschmer M."/>
            <person name="Lappartient A."/>
            <person name="Leroch M."/>
            <person name="Levis C."/>
            <person name="Mauceli E."/>
            <person name="Neuveglise C."/>
            <person name="Oeser B."/>
            <person name="Pearson M."/>
            <person name="Poulain J."/>
            <person name="Poussereau N."/>
            <person name="Quesneville H."/>
            <person name="Rascle C."/>
            <person name="Schumacher J."/>
            <person name="Segurens B."/>
            <person name="Sexton A."/>
            <person name="Silva E."/>
            <person name="Sirven C."/>
            <person name="Soanes D.M."/>
            <person name="Talbot N.J."/>
            <person name="Templeton M."/>
            <person name="Yandava C."/>
            <person name="Yarden O."/>
            <person name="Zeng Q."/>
            <person name="Rollins J.A."/>
            <person name="Lebrun M.H."/>
            <person name="Dickman M."/>
        </authorList>
    </citation>
    <scope>NUCLEOTIDE SEQUENCE [LARGE SCALE GENOMIC DNA]</scope>
    <source>
        <strain evidence="7 8">B05.10</strain>
    </source>
</reference>
<dbReference type="PROSITE" id="PS51257">
    <property type="entry name" value="PROKAR_LIPOPROTEIN"/>
    <property type="match status" value="1"/>
</dbReference>
<reference evidence="7 8" key="3">
    <citation type="journal article" date="2017" name="Mol. Plant Pathol.">
        <title>A gapless genome sequence of the fungus Botrytis cinerea.</title>
        <authorList>
            <person name="Van Kan J.A."/>
            <person name="Stassen J.H."/>
            <person name="Mosbach A."/>
            <person name="Van Der Lee T.A."/>
            <person name="Faino L."/>
            <person name="Farmer A.D."/>
            <person name="Papasotiriou D.G."/>
            <person name="Zhou S."/>
            <person name="Seidl M.F."/>
            <person name="Cottam E."/>
            <person name="Edel D."/>
            <person name="Hahn M."/>
            <person name="Schwartz D.C."/>
            <person name="Dietrich R.A."/>
            <person name="Widdison S."/>
            <person name="Scalliet G."/>
        </authorList>
    </citation>
    <scope>NUCLEOTIDE SEQUENCE [LARGE SCALE GENOMIC DNA]</scope>
    <source>
        <strain evidence="7 8">B05.10</strain>
    </source>
</reference>
<evidence type="ECO:0008006" key="9">
    <source>
        <dbReference type="Google" id="ProtNLM"/>
    </source>
</evidence>
<keyword evidence="3 6" id="KW-1133">Transmembrane helix</keyword>
<evidence type="ECO:0000256" key="1">
    <source>
        <dbReference type="ARBA" id="ARBA00004141"/>
    </source>
</evidence>
<dbReference type="RefSeq" id="XP_001548264.1">
    <property type="nucleotide sequence ID" value="XM_001548214.2"/>
</dbReference>
<dbReference type="AlphaFoldDB" id="A0A384JHE8"/>
<feature type="transmembrane region" description="Helical" evidence="6">
    <location>
        <begin position="84"/>
        <end position="108"/>
    </location>
</feature>
<dbReference type="Pfam" id="PF04479">
    <property type="entry name" value="RTA1"/>
    <property type="match status" value="1"/>
</dbReference>
<dbReference type="GeneID" id="5428719"/>
<organism evidence="7 8">
    <name type="scientific">Botryotinia fuckeliana (strain B05.10)</name>
    <name type="common">Noble rot fungus</name>
    <name type="synonym">Botrytis cinerea</name>
    <dbReference type="NCBI Taxonomy" id="332648"/>
    <lineage>
        <taxon>Eukaryota</taxon>
        <taxon>Fungi</taxon>
        <taxon>Dikarya</taxon>
        <taxon>Ascomycota</taxon>
        <taxon>Pezizomycotina</taxon>
        <taxon>Leotiomycetes</taxon>
        <taxon>Helotiales</taxon>
        <taxon>Sclerotiniaceae</taxon>
        <taxon>Botrytis</taxon>
    </lineage>
</organism>
<gene>
    <name evidence="7" type="ORF">BCIN_05g02090</name>
</gene>
<feature type="transmembrane region" description="Helical" evidence="6">
    <location>
        <begin position="12"/>
        <end position="33"/>
    </location>
</feature>
<dbReference type="OMA" id="TVIHIWQ"/>
<evidence type="ECO:0000256" key="2">
    <source>
        <dbReference type="ARBA" id="ARBA00022692"/>
    </source>
</evidence>
<evidence type="ECO:0000313" key="7">
    <source>
        <dbReference type="EMBL" id="ATZ49804.1"/>
    </source>
</evidence>